<accession>A0AAE0F553</accession>
<dbReference type="GO" id="GO:0005221">
    <property type="term" value="F:intracellularly cyclic nucleotide-activated monoatomic cation channel activity"/>
    <property type="evidence" value="ECO:0007669"/>
    <property type="project" value="InterPro"/>
</dbReference>
<keyword evidence="1" id="KW-0407">Ion channel</keyword>
<dbReference type="InterPro" id="IPR014710">
    <property type="entry name" value="RmlC-like_jellyroll"/>
</dbReference>
<keyword evidence="3" id="KW-0732">Signal</keyword>
<feature type="compositionally biased region" description="Basic and acidic residues" evidence="2">
    <location>
        <begin position="327"/>
        <end position="339"/>
    </location>
</feature>
<dbReference type="PANTHER" id="PTHR45638">
    <property type="entry name" value="CYCLIC NUCLEOTIDE-GATED CATION CHANNEL SUBUNIT A"/>
    <property type="match status" value="1"/>
</dbReference>
<dbReference type="CDD" id="cd00038">
    <property type="entry name" value="CAP_ED"/>
    <property type="match status" value="1"/>
</dbReference>
<protein>
    <recommendedName>
        <fullName evidence="4">Cyclic nucleotide-binding domain-containing protein</fullName>
    </recommendedName>
</protein>
<organism evidence="5 6">
    <name type="scientific">Cymbomonas tetramitiformis</name>
    <dbReference type="NCBI Taxonomy" id="36881"/>
    <lineage>
        <taxon>Eukaryota</taxon>
        <taxon>Viridiplantae</taxon>
        <taxon>Chlorophyta</taxon>
        <taxon>Pyramimonadophyceae</taxon>
        <taxon>Pyramimonadales</taxon>
        <taxon>Pyramimonadaceae</taxon>
        <taxon>Cymbomonas</taxon>
    </lineage>
</organism>
<name>A0AAE0F553_9CHLO</name>
<evidence type="ECO:0000313" key="5">
    <source>
        <dbReference type="EMBL" id="KAK3251904.1"/>
    </source>
</evidence>
<feature type="non-terminal residue" evidence="5">
    <location>
        <position position="1"/>
    </location>
</feature>
<proteinExistence type="predicted"/>
<dbReference type="Gene3D" id="2.60.120.10">
    <property type="entry name" value="Jelly Rolls"/>
    <property type="match status" value="1"/>
</dbReference>
<keyword evidence="1" id="KW-0406">Ion transport</keyword>
<dbReference type="PROSITE" id="PS50042">
    <property type="entry name" value="CNMP_BINDING_3"/>
    <property type="match status" value="1"/>
</dbReference>
<dbReference type="InterPro" id="IPR018490">
    <property type="entry name" value="cNMP-bd_dom_sf"/>
</dbReference>
<dbReference type="InterPro" id="IPR000595">
    <property type="entry name" value="cNMP-bd_dom"/>
</dbReference>
<gene>
    <name evidence="5" type="ORF">CYMTET_38777</name>
</gene>
<dbReference type="AlphaFoldDB" id="A0AAE0F553"/>
<comment type="caution">
    <text evidence="5">The sequence shown here is derived from an EMBL/GenBank/DDBJ whole genome shotgun (WGS) entry which is preliminary data.</text>
</comment>
<dbReference type="Proteomes" id="UP001190700">
    <property type="component" value="Unassembled WGS sequence"/>
</dbReference>
<evidence type="ECO:0000259" key="4">
    <source>
        <dbReference type="PROSITE" id="PS50042"/>
    </source>
</evidence>
<evidence type="ECO:0000313" key="6">
    <source>
        <dbReference type="Proteomes" id="UP001190700"/>
    </source>
</evidence>
<dbReference type="InterPro" id="IPR050866">
    <property type="entry name" value="CNG_cation_channel"/>
</dbReference>
<keyword evidence="6" id="KW-1185">Reference proteome</keyword>
<feature type="signal peptide" evidence="3">
    <location>
        <begin position="1"/>
        <end position="18"/>
    </location>
</feature>
<keyword evidence="1" id="KW-0813">Transport</keyword>
<feature type="domain" description="Cyclic nucleotide-binding" evidence="4">
    <location>
        <begin position="127"/>
        <end position="240"/>
    </location>
</feature>
<dbReference type="SMART" id="SM00100">
    <property type="entry name" value="cNMP"/>
    <property type="match status" value="1"/>
</dbReference>
<evidence type="ECO:0000256" key="2">
    <source>
        <dbReference type="SAM" id="MobiDB-lite"/>
    </source>
</evidence>
<dbReference type="Pfam" id="PF00027">
    <property type="entry name" value="cNMP_binding"/>
    <property type="match status" value="1"/>
</dbReference>
<feature type="chain" id="PRO_5042023454" description="Cyclic nucleotide-binding domain-containing protein" evidence="3">
    <location>
        <begin position="19"/>
        <end position="339"/>
    </location>
</feature>
<dbReference type="EMBL" id="LGRX02025761">
    <property type="protein sequence ID" value="KAK3251904.1"/>
    <property type="molecule type" value="Genomic_DNA"/>
</dbReference>
<feature type="region of interest" description="Disordered" evidence="2">
    <location>
        <begin position="292"/>
        <end position="339"/>
    </location>
</feature>
<dbReference type="SUPFAM" id="SSF51206">
    <property type="entry name" value="cAMP-binding domain-like"/>
    <property type="match status" value="1"/>
</dbReference>
<sequence length="339" mass="38086">TLFRFASRLLRCADLARAFCQLLVALLVVRCADLACSASCLLCGADVASKRNIANSRAKERLEMMKEWMYEKRLSRPLRRSCREYFTELYNHKSVFDETKILQLLPTNLAHKVRLHLNEAIFKTIPAFQNEPPPVIFEMCTRLQARFFAPKQTLIDSDEPSEGIFFLITGMVEVLLRSEAGSLNPIKTLHTGSYFGSFALLQGMQRKTAVVALTHCNTFLLSHQAMDTIKAEYPAIEQRMRMLFGLDKFQGPASQSKMDVDTDAASGFSGGESVPQVRTRAFTISVDSSGFSNGGSFSTEEETIQEAEKPPSSPTQVAKVHSPNKLDILKQKRERMQTR</sequence>
<evidence type="ECO:0000256" key="1">
    <source>
        <dbReference type="ARBA" id="ARBA00023286"/>
    </source>
</evidence>
<dbReference type="PANTHER" id="PTHR45638:SF11">
    <property type="entry name" value="CYCLIC NUCLEOTIDE-GATED CATION CHANNEL SUBUNIT A"/>
    <property type="match status" value="1"/>
</dbReference>
<dbReference type="GO" id="GO:0044877">
    <property type="term" value="F:protein-containing complex binding"/>
    <property type="evidence" value="ECO:0007669"/>
    <property type="project" value="TreeGrafter"/>
</dbReference>
<keyword evidence="1" id="KW-1071">Ligand-gated ion channel</keyword>
<dbReference type="Gene3D" id="1.10.287.630">
    <property type="entry name" value="Helix hairpin bin"/>
    <property type="match status" value="1"/>
</dbReference>
<reference evidence="5 6" key="1">
    <citation type="journal article" date="2015" name="Genome Biol. Evol.">
        <title>Comparative Genomics of a Bacterivorous Green Alga Reveals Evolutionary Causalities and Consequences of Phago-Mixotrophic Mode of Nutrition.</title>
        <authorList>
            <person name="Burns J.A."/>
            <person name="Paasch A."/>
            <person name="Narechania A."/>
            <person name="Kim E."/>
        </authorList>
    </citation>
    <scope>NUCLEOTIDE SEQUENCE [LARGE SCALE GENOMIC DNA]</scope>
    <source>
        <strain evidence="5 6">PLY_AMNH</strain>
    </source>
</reference>
<evidence type="ECO:0000256" key="3">
    <source>
        <dbReference type="SAM" id="SignalP"/>
    </source>
</evidence>